<dbReference type="EC" id="3.2.1.2" evidence="4"/>
<accession>A0ABR0CN96</accession>
<keyword evidence="3 4" id="KW-0624">Polysaccharide degradation</keyword>
<sequence>MNICGTNDVGFCISSKNLNNKICNLKNYNSRGLNFGQSQSFVSPSKSAIDLSLRVSSTAQIKAAVISEKTSKSTRTKPINSVKVYVGLPLDTVSNCNTINHARAIATGLKALKLLGVEGAELPIWWGIAEKEAMGKYNWTNYLAIVEMVEKLGLKLHVSLCFHASKESKIPLPQWVSQVGESDPSIYFTDRTGKQYKDCLSLAVDDVPVLDGKTPLDVYKAFFENFKSSFSHFMDSTITGVSIGLGPNGELRYPSHHYPVKNDSHHGAGEFQCYDKYMLSDLKLHAEKIGNPLWGLGGPHDAPAYDQSPLSEGFFRENGGSWETPYGDFFLSWYSDQLIRHGDRVLSLAASTFEDVPISGKIPIIPSWYKSRSHPSELAAGFYNTANRDGYEAVSKIFSRNSCKIILPGMDVSDEDQPSDTHSSPESLLAQITSSCRKHGVEISGQTSSVCGGSRVFERIKKNLLGENAVYLFTYQRMGLHFFSPEHFSSFARFVRGLNDPIQRLDNVQMEEEESTDSISGTNLHMQTA</sequence>
<feature type="compositionally biased region" description="Polar residues" evidence="5">
    <location>
        <begin position="517"/>
        <end position="529"/>
    </location>
</feature>
<comment type="caution">
    <text evidence="6">The sequence shown here is derived from an EMBL/GenBank/DDBJ whole genome shotgun (WGS) entry which is preliminary data.</text>
</comment>
<evidence type="ECO:0000256" key="2">
    <source>
        <dbReference type="ARBA" id="ARBA00023277"/>
    </source>
</evidence>
<proteinExistence type="inferred from homology"/>
<dbReference type="Proteomes" id="UP001291926">
    <property type="component" value="Unassembled WGS sequence"/>
</dbReference>
<dbReference type="InterPro" id="IPR001554">
    <property type="entry name" value="Glyco_hydro_14"/>
</dbReference>
<dbReference type="PRINTS" id="PR00750">
    <property type="entry name" value="BETAAMYLASE"/>
</dbReference>
<protein>
    <recommendedName>
        <fullName evidence="4">Beta-amylase</fullName>
        <ecNumber evidence="4">3.2.1.2</ecNumber>
    </recommendedName>
</protein>
<evidence type="ECO:0000256" key="1">
    <source>
        <dbReference type="ARBA" id="ARBA00005652"/>
    </source>
</evidence>
<organism evidence="6 7">
    <name type="scientific">Penstemon davidsonii</name>
    <dbReference type="NCBI Taxonomy" id="160366"/>
    <lineage>
        <taxon>Eukaryota</taxon>
        <taxon>Viridiplantae</taxon>
        <taxon>Streptophyta</taxon>
        <taxon>Embryophyta</taxon>
        <taxon>Tracheophyta</taxon>
        <taxon>Spermatophyta</taxon>
        <taxon>Magnoliopsida</taxon>
        <taxon>eudicotyledons</taxon>
        <taxon>Gunneridae</taxon>
        <taxon>Pentapetalae</taxon>
        <taxon>asterids</taxon>
        <taxon>lamiids</taxon>
        <taxon>Lamiales</taxon>
        <taxon>Plantaginaceae</taxon>
        <taxon>Cheloneae</taxon>
        <taxon>Penstemon</taxon>
    </lineage>
</organism>
<keyword evidence="4" id="KW-0378">Hydrolase</keyword>
<gene>
    <name evidence="6" type="ORF">RD792_017201</name>
</gene>
<keyword evidence="7" id="KW-1185">Reference proteome</keyword>
<dbReference type="PANTHER" id="PTHR31352">
    <property type="entry name" value="BETA-AMYLASE 1, CHLOROPLASTIC"/>
    <property type="match status" value="1"/>
</dbReference>
<feature type="region of interest" description="Disordered" evidence="5">
    <location>
        <begin position="510"/>
        <end position="529"/>
    </location>
</feature>
<dbReference type="PANTHER" id="PTHR31352:SF3">
    <property type="entry name" value="INACTIVE BETA-AMYLASE 9"/>
    <property type="match status" value="1"/>
</dbReference>
<comment type="similarity">
    <text evidence="1 4">Belongs to the glycosyl hydrolase 14 family.</text>
</comment>
<dbReference type="InterPro" id="IPR017853">
    <property type="entry name" value="GH"/>
</dbReference>
<keyword evidence="4" id="KW-0326">Glycosidase</keyword>
<dbReference type="Pfam" id="PF01373">
    <property type="entry name" value="Glyco_hydro_14"/>
    <property type="match status" value="1"/>
</dbReference>
<keyword evidence="2 4" id="KW-0119">Carbohydrate metabolism</keyword>
<evidence type="ECO:0000313" key="6">
    <source>
        <dbReference type="EMBL" id="KAK4477936.1"/>
    </source>
</evidence>
<comment type="catalytic activity">
    <reaction evidence="4">
        <text>Hydrolysis of (1-&gt;4)-alpha-D-glucosidic linkages in polysaccharides so as to remove successive maltose units from the non-reducing ends of the chains.</text>
        <dbReference type="EC" id="3.2.1.2"/>
    </reaction>
</comment>
<name>A0ABR0CN96_9LAMI</name>
<evidence type="ECO:0000256" key="4">
    <source>
        <dbReference type="RuleBase" id="RU000509"/>
    </source>
</evidence>
<dbReference type="SUPFAM" id="SSF51445">
    <property type="entry name" value="(Trans)glycosidases"/>
    <property type="match status" value="1"/>
</dbReference>
<evidence type="ECO:0000313" key="7">
    <source>
        <dbReference type="Proteomes" id="UP001291926"/>
    </source>
</evidence>
<dbReference type="EMBL" id="JAYDYQ010002688">
    <property type="protein sequence ID" value="KAK4477936.1"/>
    <property type="molecule type" value="Genomic_DNA"/>
</dbReference>
<dbReference type="Gene3D" id="3.20.20.80">
    <property type="entry name" value="Glycosidases"/>
    <property type="match status" value="1"/>
</dbReference>
<evidence type="ECO:0000256" key="3">
    <source>
        <dbReference type="ARBA" id="ARBA00023326"/>
    </source>
</evidence>
<evidence type="ECO:0000256" key="5">
    <source>
        <dbReference type="SAM" id="MobiDB-lite"/>
    </source>
</evidence>
<reference evidence="6 7" key="1">
    <citation type="journal article" date="2023" name="bioRxiv">
        <title>Genome report: Whole genome sequence and annotation of Penstemon davidsonii.</title>
        <authorList>
            <person name="Ostevik K.L."/>
            <person name="Alabady M."/>
            <person name="Zhang M."/>
            <person name="Rausher M.D."/>
        </authorList>
    </citation>
    <scope>NUCLEOTIDE SEQUENCE [LARGE SCALE GENOMIC DNA]</scope>
    <source>
        <strain evidence="6">DNT005</strain>
        <tissue evidence="6">Whole leaf</tissue>
    </source>
</reference>